<dbReference type="Proteomes" id="UP000178583">
    <property type="component" value="Unassembled WGS sequence"/>
</dbReference>
<evidence type="ECO:0000313" key="3">
    <source>
        <dbReference type="Proteomes" id="UP000178583"/>
    </source>
</evidence>
<gene>
    <name evidence="2" type="ORF">A2215_04390</name>
</gene>
<dbReference type="AlphaFoldDB" id="A0A1F5E3K1"/>
<keyword evidence="1" id="KW-0472">Membrane</keyword>
<organism evidence="2 3">
    <name type="scientific">Candidatus Berkelbacteria bacterium RIFOXYA2_FULL_43_10</name>
    <dbReference type="NCBI Taxonomy" id="1797472"/>
    <lineage>
        <taxon>Bacteria</taxon>
        <taxon>Candidatus Berkelbacteria</taxon>
    </lineage>
</organism>
<name>A0A1F5E3K1_9BACT</name>
<dbReference type="EMBL" id="MEZY01000057">
    <property type="protein sequence ID" value="OGD61965.1"/>
    <property type="molecule type" value="Genomic_DNA"/>
</dbReference>
<feature type="transmembrane region" description="Helical" evidence="1">
    <location>
        <begin position="37"/>
        <end position="58"/>
    </location>
</feature>
<protein>
    <submittedName>
        <fullName evidence="2">Uncharacterized protein</fullName>
    </submittedName>
</protein>
<keyword evidence="1" id="KW-0812">Transmembrane</keyword>
<reference evidence="2 3" key="1">
    <citation type="journal article" date="2016" name="Nat. Commun.">
        <title>Thousands of microbial genomes shed light on interconnected biogeochemical processes in an aquifer system.</title>
        <authorList>
            <person name="Anantharaman K."/>
            <person name="Brown C.T."/>
            <person name="Hug L.A."/>
            <person name="Sharon I."/>
            <person name="Castelle C.J."/>
            <person name="Probst A.J."/>
            <person name="Thomas B.C."/>
            <person name="Singh A."/>
            <person name="Wilkins M.J."/>
            <person name="Karaoz U."/>
            <person name="Brodie E.L."/>
            <person name="Williams K.H."/>
            <person name="Hubbard S.S."/>
            <person name="Banfield J.F."/>
        </authorList>
    </citation>
    <scope>NUCLEOTIDE SEQUENCE [LARGE SCALE GENOMIC DNA]</scope>
</reference>
<evidence type="ECO:0000256" key="1">
    <source>
        <dbReference type="SAM" id="Phobius"/>
    </source>
</evidence>
<comment type="caution">
    <text evidence="2">The sequence shown here is derived from an EMBL/GenBank/DDBJ whole genome shotgun (WGS) entry which is preliminary data.</text>
</comment>
<feature type="transmembrane region" description="Helical" evidence="1">
    <location>
        <begin position="64"/>
        <end position="84"/>
    </location>
</feature>
<accession>A0A1F5E3K1</accession>
<sequence>MSKTQNGVKSALTNEQIVKTWQRCAVRMNATGSGELGMARVNVGFALVTVTGGVGVFAVSGCAWVWVGAVIPAFFTAMAVVGYARHGRARKATEELASNGIVGTTTLRLAGEVKQVRVVVDAGNMVTRYVPAPLDLVVLGQGTMVTRKDMHGFTQYVYDFPKEQRVFVRMMYEREGELYVALLRATFVAGGWEDVVGATDDIGHLIGEMIGLITVLSARTELGGVLREGTIPDDYSLRKMLNEANGGKPPKVAFYVMTRAHLSVERAE</sequence>
<proteinExistence type="predicted"/>
<evidence type="ECO:0000313" key="2">
    <source>
        <dbReference type="EMBL" id="OGD61965.1"/>
    </source>
</evidence>
<keyword evidence="1" id="KW-1133">Transmembrane helix</keyword>